<dbReference type="InterPro" id="IPR035472">
    <property type="entry name" value="RpiR-like_SIS"/>
</dbReference>
<evidence type="ECO:0000313" key="3">
    <source>
        <dbReference type="Proteomes" id="UP000006229"/>
    </source>
</evidence>
<dbReference type="InterPro" id="IPR047640">
    <property type="entry name" value="RpiR-like"/>
</dbReference>
<gene>
    <name evidence="2" type="ORF">MCANUFG4_01506</name>
</gene>
<dbReference type="SUPFAM" id="SSF53697">
    <property type="entry name" value="SIS domain"/>
    <property type="match status" value="1"/>
</dbReference>
<dbReference type="PATRIC" id="fig|1131455.3.peg.305"/>
<evidence type="ECO:0000313" key="2">
    <source>
        <dbReference type="EMBL" id="EIE41723.1"/>
    </source>
</evidence>
<dbReference type="PANTHER" id="PTHR30514:SF1">
    <property type="entry name" value="HTH-TYPE TRANSCRIPTIONAL REGULATOR HEXR-RELATED"/>
    <property type="match status" value="1"/>
</dbReference>
<dbReference type="InterPro" id="IPR046348">
    <property type="entry name" value="SIS_dom_sf"/>
</dbReference>
<organism evidence="2 3">
    <name type="scientific">Mycoplasmopsis canis UFG4</name>
    <dbReference type="NCBI Taxonomy" id="1131455"/>
    <lineage>
        <taxon>Bacteria</taxon>
        <taxon>Bacillati</taxon>
        <taxon>Mycoplasmatota</taxon>
        <taxon>Mycoplasmoidales</taxon>
        <taxon>Metamycoplasmataceae</taxon>
        <taxon>Mycoplasmopsis</taxon>
    </lineage>
</organism>
<dbReference type="SUPFAM" id="SSF46689">
    <property type="entry name" value="Homeodomain-like"/>
    <property type="match status" value="1"/>
</dbReference>
<dbReference type="AlphaFoldDB" id="I1A5F2"/>
<dbReference type="GO" id="GO:0003677">
    <property type="term" value="F:DNA binding"/>
    <property type="evidence" value="ECO:0007669"/>
    <property type="project" value="InterPro"/>
</dbReference>
<reference evidence="2 3" key="1">
    <citation type="journal article" date="2012" name="J. Bacteriol.">
        <title>Genome annotation of five Mycoplasma canis strains.</title>
        <authorList>
            <person name="Brown D.R."/>
            <person name="May M."/>
            <person name="Michaels D.L."/>
            <person name="Barbet A.F."/>
        </authorList>
    </citation>
    <scope>NUCLEOTIDE SEQUENCE [LARGE SCALE GENOMIC DNA]</scope>
    <source>
        <strain evidence="2 3">UFG4</strain>
    </source>
</reference>
<dbReference type="EMBL" id="AJFU01000005">
    <property type="protein sequence ID" value="EIE41723.1"/>
    <property type="molecule type" value="Genomic_DNA"/>
</dbReference>
<sequence>MKARNQILEKEMIDKLKKIPKKGSTNAFLIDMIENQTEEFLSHNTISLSKALNVSQASISRFSKALDFSTFNELQIYVSKRFQHKKDYELTLIENKDLSLDDVISNIRSHYLFAVEKTIEWIRSHKELNIYIETLLKHRRVNIIFGIGESALVAKYFANNLRKIGFNAIFLDDVHDFFSFSQIMKEKMHVTVISKTCKTLEIKKILNYLESNDIIYSVWTKNQNISKYNKNILLIDSINQNYRIGTIGSKVSAFLVADIIFSFLSYKIDKNKTIFENIKNLVEDWNNLIPDKD</sequence>
<feature type="domain" description="HTH rpiR-type" evidence="1">
    <location>
        <begin position="9"/>
        <end position="85"/>
    </location>
</feature>
<protein>
    <submittedName>
        <fullName evidence="2">Putative HTH-type transcriptional regulator, RpiR family protein</fullName>
    </submittedName>
</protein>
<dbReference type="InterPro" id="IPR036388">
    <property type="entry name" value="WH-like_DNA-bd_sf"/>
</dbReference>
<dbReference type="Proteomes" id="UP000006229">
    <property type="component" value="Unassembled WGS sequence"/>
</dbReference>
<dbReference type="CDD" id="cd05013">
    <property type="entry name" value="SIS_RpiR"/>
    <property type="match status" value="1"/>
</dbReference>
<keyword evidence="3" id="KW-1185">Reference proteome</keyword>
<dbReference type="Gene3D" id="1.10.10.10">
    <property type="entry name" value="Winged helix-like DNA-binding domain superfamily/Winged helix DNA-binding domain"/>
    <property type="match status" value="1"/>
</dbReference>
<dbReference type="OrthoDB" id="397713at2"/>
<dbReference type="PANTHER" id="PTHR30514">
    <property type="entry name" value="GLUCOKINASE"/>
    <property type="match status" value="1"/>
</dbReference>
<dbReference type="Pfam" id="PF01418">
    <property type="entry name" value="HTH_6"/>
    <property type="match status" value="1"/>
</dbReference>
<dbReference type="GO" id="GO:0003700">
    <property type="term" value="F:DNA-binding transcription factor activity"/>
    <property type="evidence" value="ECO:0007669"/>
    <property type="project" value="InterPro"/>
</dbReference>
<dbReference type="Gene3D" id="3.40.50.10490">
    <property type="entry name" value="Glucose-6-phosphate isomerase like protein, domain 1"/>
    <property type="match status" value="1"/>
</dbReference>
<comment type="caution">
    <text evidence="2">The sequence shown here is derived from an EMBL/GenBank/DDBJ whole genome shotgun (WGS) entry which is preliminary data.</text>
</comment>
<dbReference type="RefSeq" id="WP_004794709.1">
    <property type="nucleotide sequence ID" value="NZ_AJFU01000005.1"/>
</dbReference>
<evidence type="ECO:0000259" key="1">
    <source>
        <dbReference type="PROSITE" id="PS51071"/>
    </source>
</evidence>
<dbReference type="PROSITE" id="PS51071">
    <property type="entry name" value="HTH_RPIR"/>
    <property type="match status" value="1"/>
</dbReference>
<accession>I1A5F2</accession>
<proteinExistence type="predicted"/>
<dbReference type="InterPro" id="IPR009057">
    <property type="entry name" value="Homeodomain-like_sf"/>
</dbReference>
<dbReference type="GO" id="GO:0097367">
    <property type="term" value="F:carbohydrate derivative binding"/>
    <property type="evidence" value="ECO:0007669"/>
    <property type="project" value="InterPro"/>
</dbReference>
<name>I1A5F2_9BACT</name>
<dbReference type="GO" id="GO:1901135">
    <property type="term" value="P:carbohydrate derivative metabolic process"/>
    <property type="evidence" value="ECO:0007669"/>
    <property type="project" value="InterPro"/>
</dbReference>
<dbReference type="InterPro" id="IPR000281">
    <property type="entry name" value="HTH_RpiR"/>
</dbReference>